<gene>
    <name evidence="15" type="primary">walK_1</name>
    <name evidence="15" type="ORF">DLSSTS7063_01179</name>
</gene>
<evidence type="ECO:0000313" key="16">
    <source>
        <dbReference type="Proteomes" id="UP000398619"/>
    </source>
</evidence>
<dbReference type="EC" id="2.7.13.3" evidence="3"/>
<evidence type="ECO:0000256" key="11">
    <source>
        <dbReference type="ARBA" id="ARBA00023012"/>
    </source>
</evidence>
<dbReference type="RefSeq" id="WP_144100210.1">
    <property type="nucleotide sequence ID" value="NZ_CABHNM010000029.1"/>
</dbReference>
<dbReference type="SMART" id="SM00388">
    <property type="entry name" value="HisKA"/>
    <property type="match status" value="1"/>
</dbReference>
<sequence length="307" mass="34388">MDVNLYLLLALLATLLVIAYLLTRLHRVRGQLSLIKDALMDIKSGNLNRRVLVRESDMTKQICYDINEIAMSSQSRLIQQKQSEQAYKRLMTSLSHDVKTPLASLVGYLEAVESKMVTGAEQEEYIRVAAEKAHHLKEFVTVLFEWVKLDAGEQIFHFELCDLNELSRNIMADWVPLLESHDLTYEIEIPETEYMTRVDSTAYTRILNNLLQNILTHSVASQVSLTVTETEQQAKIIVADNGKGISASDLPHIFERMYQCDHSRAAKGNGLGLSIAKELVSVHKGTITAASIPGAGTTFTIMLPKAL</sequence>
<keyword evidence="7" id="KW-0547">Nucleotide-binding</keyword>
<feature type="domain" description="Histidine kinase" evidence="14">
    <location>
        <begin position="93"/>
        <end position="307"/>
    </location>
</feature>
<dbReference type="InterPro" id="IPR003661">
    <property type="entry name" value="HisK_dim/P_dom"/>
</dbReference>
<evidence type="ECO:0000256" key="1">
    <source>
        <dbReference type="ARBA" id="ARBA00000085"/>
    </source>
</evidence>
<evidence type="ECO:0000256" key="5">
    <source>
        <dbReference type="ARBA" id="ARBA00022679"/>
    </source>
</evidence>
<keyword evidence="6 13" id="KW-0812">Transmembrane</keyword>
<evidence type="ECO:0000256" key="9">
    <source>
        <dbReference type="ARBA" id="ARBA00022840"/>
    </source>
</evidence>
<comment type="catalytic activity">
    <reaction evidence="1">
        <text>ATP + protein L-histidine = ADP + protein N-phospho-L-histidine.</text>
        <dbReference type="EC" id="2.7.13.3"/>
    </reaction>
</comment>
<proteinExistence type="predicted"/>
<evidence type="ECO:0000313" key="15">
    <source>
        <dbReference type="EMBL" id="VUX01303.1"/>
    </source>
</evidence>
<dbReference type="InterPro" id="IPR005467">
    <property type="entry name" value="His_kinase_dom"/>
</dbReference>
<dbReference type="InterPro" id="IPR004358">
    <property type="entry name" value="Sig_transdc_His_kin-like_C"/>
</dbReference>
<dbReference type="InterPro" id="IPR003594">
    <property type="entry name" value="HATPase_dom"/>
</dbReference>
<evidence type="ECO:0000256" key="3">
    <source>
        <dbReference type="ARBA" id="ARBA00012438"/>
    </source>
</evidence>
<reference evidence="15 16" key="1">
    <citation type="submission" date="2019-07" db="EMBL/GenBank/DDBJ databases">
        <authorList>
            <person name="Hibberd C M."/>
            <person name="Gehrig L. J."/>
            <person name="Chang H.-W."/>
            <person name="Venkatesh S."/>
        </authorList>
    </citation>
    <scope>NUCLEOTIDE SEQUENCE [LARGE SCALE GENOMIC DNA]</scope>
    <source>
        <strain evidence="15">Dorea_longicatena_SSTS_Bg7063</strain>
    </source>
</reference>
<protein>
    <recommendedName>
        <fullName evidence="3">histidine kinase</fullName>
        <ecNumber evidence="3">2.7.13.3</ecNumber>
    </recommendedName>
</protein>
<keyword evidence="4" id="KW-0597">Phosphoprotein</keyword>
<dbReference type="CDD" id="cd00075">
    <property type="entry name" value="HATPase"/>
    <property type="match status" value="1"/>
</dbReference>
<dbReference type="Pfam" id="PF00512">
    <property type="entry name" value="HisKA"/>
    <property type="match status" value="1"/>
</dbReference>
<dbReference type="GO" id="GO:0000155">
    <property type="term" value="F:phosphorelay sensor kinase activity"/>
    <property type="evidence" value="ECO:0007669"/>
    <property type="project" value="InterPro"/>
</dbReference>
<dbReference type="PANTHER" id="PTHR43547:SF2">
    <property type="entry name" value="HYBRID SIGNAL TRANSDUCTION HISTIDINE KINASE C"/>
    <property type="match status" value="1"/>
</dbReference>
<comment type="subcellular location">
    <subcellularLocation>
        <location evidence="2">Membrane</location>
    </subcellularLocation>
</comment>
<dbReference type="GO" id="GO:0016020">
    <property type="term" value="C:membrane"/>
    <property type="evidence" value="ECO:0007669"/>
    <property type="project" value="UniProtKB-SubCell"/>
</dbReference>
<dbReference type="EMBL" id="CABHNM010000029">
    <property type="protein sequence ID" value="VUX01303.1"/>
    <property type="molecule type" value="Genomic_DNA"/>
</dbReference>
<keyword evidence="12 13" id="KW-0472">Membrane</keyword>
<keyword evidence="10 13" id="KW-1133">Transmembrane helix</keyword>
<evidence type="ECO:0000256" key="6">
    <source>
        <dbReference type="ARBA" id="ARBA00022692"/>
    </source>
</evidence>
<keyword evidence="9" id="KW-0067">ATP-binding</keyword>
<dbReference type="FunFam" id="3.30.565.10:FF:000013">
    <property type="entry name" value="Two-component sensor histidine kinase"/>
    <property type="match status" value="1"/>
</dbReference>
<evidence type="ECO:0000256" key="7">
    <source>
        <dbReference type="ARBA" id="ARBA00022741"/>
    </source>
</evidence>
<dbReference type="Gene3D" id="3.30.565.10">
    <property type="entry name" value="Histidine kinase-like ATPase, C-terminal domain"/>
    <property type="match status" value="1"/>
</dbReference>
<dbReference type="SUPFAM" id="SSF55874">
    <property type="entry name" value="ATPase domain of HSP90 chaperone/DNA topoisomerase II/histidine kinase"/>
    <property type="match status" value="1"/>
</dbReference>
<dbReference type="SUPFAM" id="SSF47384">
    <property type="entry name" value="Homodimeric domain of signal transducing histidine kinase"/>
    <property type="match status" value="1"/>
</dbReference>
<dbReference type="PRINTS" id="PR00344">
    <property type="entry name" value="BCTRLSENSOR"/>
</dbReference>
<evidence type="ECO:0000256" key="12">
    <source>
        <dbReference type="ARBA" id="ARBA00023136"/>
    </source>
</evidence>
<accession>A0A564T228</accession>
<evidence type="ECO:0000259" key="14">
    <source>
        <dbReference type="PROSITE" id="PS50109"/>
    </source>
</evidence>
<dbReference type="InterPro" id="IPR036097">
    <property type="entry name" value="HisK_dim/P_sf"/>
</dbReference>
<evidence type="ECO:0000256" key="13">
    <source>
        <dbReference type="SAM" id="Phobius"/>
    </source>
</evidence>
<dbReference type="InterPro" id="IPR036890">
    <property type="entry name" value="HATPase_C_sf"/>
</dbReference>
<keyword evidence="8 15" id="KW-0418">Kinase</keyword>
<dbReference type="Gene3D" id="1.10.287.130">
    <property type="match status" value="1"/>
</dbReference>
<dbReference type="GO" id="GO:0005524">
    <property type="term" value="F:ATP binding"/>
    <property type="evidence" value="ECO:0007669"/>
    <property type="project" value="UniProtKB-KW"/>
</dbReference>
<dbReference type="Pfam" id="PF02518">
    <property type="entry name" value="HATPase_c"/>
    <property type="match status" value="1"/>
</dbReference>
<evidence type="ECO:0000256" key="8">
    <source>
        <dbReference type="ARBA" id="ARBA00022777"/>
    </source>
</evidence>
<evidence type="ECO:0000256" key="4">
    <source>
        <dbReference type="ARBA" id="ARBA00022553"/>
    </source>
</evidence>
<dbReference type="CDD" id="cd00082">
    <property type="entry name" value="HisKA"/>
    <property type="match status" value="1"/>
</dbReference>
<dbReference type="SMART" id="SM00387">
    <property type="entry name" value="HATPase_c"/>
    <property type="match status" value="1"/>
</dbReference>
<dbReference type="AlphaFoldDB" id="A0A564T228"/>
<keyword evidence="5 15" id="KW-0808">Transferase</keyword>
<evidence type="ECO:0000256" key="10">
    <source>
        <dbReference type="ARBA" id="ARBA00022989"/>
    </source>
</evidence>
<dbReference type="Proteomes" id="UP000398619">
    <property type="component" value="Unassembled WGS sequence"/>
</dbReference>
<organism evidence="15 16">
    <name type="scientific">Dorea longicatena</name>
    <dbReference type="NCBI Taxonomy" id="88431"/>
    <lineage>
        <taxon>Bacteria</taxon>
        <taxon>Bacillati</taxon>
        <taxon>Bacillota</taxon>
        <taxon>Clostridia</taxon>
        <taxon>Lachnospirales</taxon>
        <taxon>Lachnospiraceae</taxon>
        <taxon>Dorea</taxon>
    </lineage>
</organism>
<name>A0A564T228_9FIRM</name>
<dbReference type="PANTHER" id="PTHR43547">
    <property type="entry name" value="TWO-COMPONENT HISTIDINE KINASE"/>
    <property type="match status" value="1"/>
</dbReference>
<dbReference type="PROSITE" id="PS50109">
    <property type="entry name" value="HIS_KIN"/>
    <property type="match status" value="1"/>
</dbReference>
<evidence type="ECO:0000256" key="2">
    <source>
        <dbReference type="ARBA" id="ARBA00004370"/>
    </source>
</evidence>
<keyword evidence="11" id="KW-0902">Two-component regulatory system</keyword>
<feature type="transmembrane region" description="Helical" evidence="13">
    <location>
        <begin position="6"/>
        <end position="23"/>
    </location>
</feature>